<dbReference type="Proteomes" id="UP001165383">
    <property type="component" value="Unassembled WGS sequence"/>
</dbReference>
<keyword evidence="10" id="KW-1185">Reference proteome</keyword>
<dbReference type="InterPro" id="IPR020581">
    <property type="entry name" value="GDC_P"/>
</dbReference>
<evidence type="ECO:0000259" key="8">
    <source>
        <dbReference type="Pfam" id="PF21478"/>
    </source>
</evidence>
<dbReference type="GO" id="GO:0004375">
    <property type="term" value="F:glycine dehydrogenase (decarboxylating) activity"/>
    <property type="evidence" value="ECO:0007669"/>
    <property type="project" value="UniProtKB-EC"/>
</dbReference>
<dbReference type="Pfam" id="PF00266">
    <property type="entry name" value="Aminotran_5"/>
    <property type="match status" value="1"/>
</dbReference>
<dbReference type="InterPro" id="IPR015421">
    <property type="entry name" value="PyrdxlP-dep_Trfase_major"/>
</dbReference>
<evidence type="ECO:0000256" key="1">
    <source>
        <dbReference type="ARBA" id="ARBA00003788"/>
    </source>
</evidence>
<dbReference type="Gene3D" id="3.90.1150.10">
    <property type="entry name" value="Aspartate Aminotransferase, domain 1"/>
    <property type="match status" value="1"/>
</dbReference>
<dbReference type="RefSeq" id="WP_249914420.1">
    <property type="nucleotide sequence ID" value="NZ_JAMGBB010000001.1"/>
</dbReference>
<organism evidence="9 10">
    <name type="scientific">Sphingomonas brevis</name>
    <dbReference type="NCBI Taxonomy" id="2908206"/>
    <lineage>
        <taxon>Bacteria</taxon>
        <taxon>Pseudomonadati</taxon>
        <taxon>Pseudomonadota</taxon>
        <taxon>Alphaproteobacteria</taxon>
        <taxon>Sphingomonadales</taxon>
        <taxon>Sphingomonadaceae</taxon>
        <taxon>Sphingomonas</taxon>
    </lineage>
</organism>
<feature type="domain" description="Glycine dehydrogenase C-terminal" evidence="8">
    <location>
        <begin position="394"/>
        <end position="491"/>
    </location>
</feature>
<dbReference type="SUPFAM" id="SSF53383">
    <property type="entry name" value="PLP-dependent transferases"/>
    <property type="match status" value="1"/>
</dbReference>
<evidence type="ECO:0000313" key="9">
    <source>
        <dbReference type="EMBL" id="MCL6739959.1"/>
    </source>
</evidence>
<dbReference type="Gene3D" id="3.40.640.10">
    <property type="entry name" value="Type I PLP-dependent aspartate aminotransferase-like (Major domain)"/>
    <property type="match status" value="1"/>
</dbReference>
<reference evidence="9" key="1">
    <citation type="submission" date="2022-05" db="EMBL/GenBank/DDBJ databases">
        <authorList>
            <person name="Jo J.-H."/>
            <person name="Im W.-T."/>
        </authorList>
    </citation>
    <scope>NUCLEOTIDE SEQUENCE</scope>
    <source>
        <strain evidence="9">RB56-2</strain>
    </source>
</reference>
<dbReference type="PANTHER" id="PTHR11773:SF1">
    <property type="entry name" value="GLYCINE DEHYDROGENASE (DECARBOXYLATING), MITOCHONDRIAL"/>
    <property type="match status" value="1"/>
</dbReference>
<dbReference type="Pfam" id="PF21478">
    <property type="entry name" value="GcvP2_C"/>
    <property type="match status" value="1"/>
</dbReference>
<evidence type="ECO:0000256" key="2">
    <source>
        <dbReference type="ARBA" id="ARBA00012134"/>
    </source>
</evidence>
<feature type="region of interest" description="Disordered" evidence="6">
    <location>
        <begin position="1"/>
        <end position="32"/>
    </location>
</feature>
<proteinExistence type="predicted"/>
<accession>A0ABT0S6D9</accession>
<dbReference type="Gene3D" id="6.20.440.10">
    <property type="match status" value="1"/>
</dbReference>
<dbReference type="EC" id="1.4.4.2" evidence="2"/>
<evidence type="ECO:0000256" key="4">
    <source>
        <dbReference type="ARBA" id="ARBA00023002"/>
    </source>
</evidence>
<dbReference type="InterPro" id="IPR000192">
    <property type="entry name" value="Aminotrans_V_dom"/>
</dbReference>
<dbReference type="InterPro" id="IPR015424">
    <property type="entry name" value="PyrdxlP-dep_Trfase"/>
</dbReference>
<keyword evidence="4 9" id="KW-0560">Oxidoreductase</keyword>
<keyword evidence="3" id="KW-0663">Pyridoxal phosphate</keyword>
<evidence type="ECO:0000256" key="3">
    <source>
        <dbReference type="ARBA" id="ARBA00022898"/>
    </source>
</evidence>
<comment type="catalytic activity">
    <reaction evidence="5">
        <text>N(6)-[(R)-lipoyl]-L-lysyl-[glycine-cleavage complex H protein] + glycine + H(+) = N(6)-[(R)-S(8)-aminomethyldihydrolipoyl]-L-lysyl-[glycine-cleavage complex H protein] + CO2</text>
        <dbReference type="Rhea" id="RHEA:24304"/>
        <dbReference type="Rhea" id="RHEA-COMP:10494"/>
        <dbReference type="Rhea" id="RHEA-COMP:10495"/>
        <dbReference type="ChEBI" id="CHEBI:15378"/>
        <dbReference type="ChEBI" id="CHEBI:16526"/>
        <dbReference type="ChEBI" id="CHEBI:57305"/>
        <dbReference type="ChEBI" id="CHEBI:83099"/>
        <dbReference type="ChEBI" id="CHEBI:83143"/>
        <dbReference type="EC" id="1.4.4.2"/>
    </reaction>
</comment>
<evidence type="ECO:0000256" key="5">
    <source>
        <dbReference type="ARBA" id="ARBA00049026"/>
    </source>
</evidence>
<evidence type="ECO:0000313" key="10">
    <source>
        <dbReference type="Proteomes" id="UP001165383"/>
    </source>
</evidence>
<comment type="caution">
    <text evidence="9">The sequence shown here is derived from an EMBL/GenBank/DDBJ whole genome shotgun (WGS) entry which is preliminary data.</text>
</comment>
<dbReference type="NCBIfam" id="NF003346">
    <property type="entry name" value="PRK04366.1"/>
    <property type="match status" value="1"/>
</dbReference>
<evidence type="ECO:0000256" key="6">
    <source>
        <dbReference type="SAM" id="MobiDB-lite"/>
    </source>
</evidence>
<dbReference type="EMBL" id="JAMGBB010000001">
    <property type="protein sequence ID" value="MCL6739959.1"/>
    <property type="molecule type" value="Genomic_DNA"/>
</dbReference>
<dbReference type="PANTHER" id="PTHR11773">
    <property type="entry name" value="GLYCINE DEHYDROGENASE, DECARBOXYLATING"/>
    <property type="match status" value="1"/>
</dbReference>
<protein>
    <recommendedName>
        <fullName evidence="2">glycine dehydrogenase (aminomethyl-transferring)</fullName>
        <ecNumber evidence="2">1.4.4.2</ecNumber>
    </recommendedName>
</protein>
<feature type="domain" description="Aminotransferase class V" evidence="7">
    <location>
        <begin position="197"/>
        <end position="312"/>
    </location>
</feature>
<feature type="compositionally biased region" description="Polar residues" evidence="6">
    <location>
        <begin position="521"/>
        <end position="533"/>
    </location>
</feature>
<sequence length="541" mass="57364">MTAETETAAKPASPNPSGWRPSAPATGEPVAAPTVTGNRALMLEEPLLFEIGRRDQTGIDLEPAKAVATRLGGLERNGVDLPGLSEPETVRHYTRLSRQNYAIDLGLFPLGSCTMKHNPRLNEKMARLPGFSDIHPLQPQETVQGALEVIDRLAFWLIELTGMQGVAMSPKAGAHGELCGLLCIRAALEARGDPRQVVLVPESAHGTNPATAAFCGYRVENIPATKAGRVDLEALKARLGPDVAAVMITNPNTCGLFEPQMKEISDAVHAAGAFVYCDGANFNAIVGKAKPGDLGVDAMHINLHKTFSTPHGGGGPGSGPVVLSEALAPFAPLPFVQKSDRSYKMVEEETAHEQGSDSFGRMVAFHGQMGMFTRALTYILSHGADGLAQVAGDSVLNANYLLRSLEDVLDAPFAFSGPCMHEAIFSDKGFAEGFSTIDVAKALIDEGFHPMTMYFPLVVHGAMLVEPTETESKANLDQFIAALRSIAERAKAGDPALKAAPIHAPRRRLDETLAARKPVLTYNNPAPDGSSTGLGAHFGGG</sequence>
<evidence type="ECO:0000259" key="7">
    <source>
        <dbReference type="Pfam" id="PF00266"/>
    </source>
</evidence>
<name>A0ABT0S6D9_9SPHN</name>
<comment type="function">
    <text evidence="1">The glycine cleavage system catalyzes the degradation of glycine. The P protein binds the alpha-amino group of glycine through its pyridoxal phosphate cofactor; CO(2) is released and the remaining methylamine moiety is then transferred to the lipoamide cofactor of the H protein.</text>
</comment>
<gene>
    <name evidence="9" type="primary">gcvPB</name>
    <name evidence="9" type="ORF">LZ518_02245</name>
</gene>
<feature type="region of interest" description="Disordered" evidence="6">
    <location>
        <begin position="520"/>
        <end position="541"/>
    </location>
</feature>
<dbReference type="InterPro" id="IPR049316">
    <property type="entry name" value="GDC-P_C"/>
</dbReference>
<dbReference type="InterPro" id="IPR015422">
    <property type="entry name" value="PyrdxlP-dep_Trfase_small"/>
</dbReference>